<gene>
    <name evidence="5" type="ORF">EDC25_11313</name>
</gene>
<dbReference type="InterPro" id="IPR051842">
    <property type="entry name" value="uS12_prolyl_hydroxylase"/>
</dbReference>
<dbReference type="AlphaFoldDB" id="A0A4R3LDA8"/>
<protein>
    <submittedName>
        <fullName evidence="5">2-oxoglutarate-Fe(II)-dependent oxygenase superfamily protein</fullName>
    </submittedName>
</protein>
<dbReference type="GO" id="GO:0031543">
    <property type="term" value="F:peptidyl-proline dioxygenase activity"/>
    <property type="evidence" value="ECO:0007669"/>
    <property type="project" value="TreeGrafter"/>
</dbReference>
<feature type="domain" description="Prolyl 4-hydroxylase alpha subunit" evidence="4">
    <location>
        <begin position="25"/>
        <end position="217"/>
    </location>
</feature>
<dbReference type="PANTHER" id="PTHR12117:SF0">
    <property type="entry name" value="PROLYL 3-HYDROXYLASE OGFOD1"/>
    <property type="match status" value="1"/>
</dbReference>
<organism evidence="5 6">
    <name type="scientific">Pseudofulvimonas gallinarii</name>
    <dbReference type="NCBI Taxonomy" id="634155"/>
    <lineage>
        <taxon>Bacteria</taxon>
        <taxon>Pseudomonadati</taxon>
        <taxon>Pseudomonadota</taxon>
        <taxon>Gammaproteobacteria</taxon>
        <taxon>Lysobacterales</taxon>
        <taxon>Rhodanobacteraceae</taxon>
        <taxon>Pseudofulvimonas</taxon>
    </lineage>
</organism>
<evidence type="ECO:0000313" key="6">
    <source>
        <dbReference type="Proteomes" id="UP000294599"/>
    </source>
</evidence>
<evidence type="ECO:0000256" key="3">
    <source>
        <dbReference type="ARBA" id="ARBA00023002"/>
    </source>
</evidence>
<accession>A0A4R3LDA8</accession>
<keyword evidence="2" id="KW-0223">Dioxygenase</keyword>
<name>A0A4R3LDA8_9GAMM</name>
<dbReference type="EMBL" id="SMAF01000013">
    <property type="protein sequence ID" value="TCS97340.1"/>
    <property type="molecule type" value="Genomic_DNA"/>
</dbReference>
<evidence type="ECO:0000259" key="4">
    <source>
        <dbReference type="SMART" id="SM00702"/>
    </source>
</evidence>
<dbReference type="GO" id="GO:0005506">
    <property type="term" value="F:iron ion binding"/>
    <property type="evidence" value="ECO:0007669"/>
    <property type="project" value="InterPro"/>
</dbReference>
<dbReference type="InterPro" id="IPR044862">
    <property type="entry name" value="Pro_4_hyd_alph_FE2OG_OXY"/>
</dbReference>
<dbReference type="GO" id="GO:0031418">
    <property type="term" value="F:L-ascorbic acid binding"/>
    <property type="evidence" value="ECO:0007669"/>
    <property type="project" value="InterPro"/>
</dbReference>
<proteinExistence type="predicted"/>
<dbReference type="InterPro" id="IPR006620">
    <property type="entry name" value="Pro_4_hyd_alph"/>
</dbReference>
<dbReference type="SUPFAM" id="SSF51197">
    <property type="entry name" value="Clavaminate synthase-like"/>
    <property type="match status" value="1"/>
</dbReference>
<evidence type="ECO:0000313" key="5">
    <source>
        <dbReference type="EMBL" id="TCS97340.1"/>
    </source>
</evidence>
<sequence>MSVLAASLSDRVDALAQHFASASPFPHVVIPDFLDEAFCQSLLADFPDFEKRHALNEMGEVGGKAVRMDVRDISDSYRQLDALIQREEFLSLVSRITGIPDLLYDPDYLGGGTHENVDGQGLDVHVDFNYHPRTRWHRRLNLIIYLNPDWQAEWGGQLELHADPWSDRAEGKVQVPPLFNQCVIFETSEHSWHGFPTIHLPENTPNLSRKSFAIYLYTRERPATQTAPPHATVYVPPLMPDGWQAGRTLDDADLRELRNRFARLRGQLRYLYDRELRFGAQLSELEAALDEARRGQRLDIQGFVSQPDGCTGLWPDGWAGAALATRLVPTRPARSLRLQLWAPPQLAGNQTLRFELDKQSHDYTLSPGDVTTINLPVDGRSGRDSDLRIHAERVWQPAAAGDSSDQRELAYRVVSVVIE</sequence>
<dbReference type="Gene3D" id="2.60.120.620">
    <property type="entry name" value="q2cbj1_9rhob like domain"/>
    <property type="match status" value="1"/>
</dbReference>
<reference evidence="5 6" key="1">
    <citation type="submission" date="2019-03" db="EMBL/GenBank/DDBJ databases">
        <title>Genomic Encyclopedia of Type Strains, Phase IV (KMG-IV): sequencing the most valuable type-strain genomes for metagenomic binning, comparative biology and taxonomic classification.</title>
        <authorList>
            <person name="Goeker M."/>
        </authorList>
    </citation>
    <scope>NUCLEOTIDE SEQUENCE [LARGE SCALE GENOMIC DNA]</scope>
    <source>
        <strain evidence="5 6">DSM 21944</strain>
    </source>
</reference>
<dbReference type="Proteomes" id="UP000294599">
    <property type="component" value="Unassembled WGS sequence"/>
</dbReference>
<dbReference type="Pfam" id="PF13640">
    <property type="entry name" value="2OG-FeII_Oxy_3"/>
    <property type="match status" value="1"/>
</dbReference>
<dbReference type="SMART" id="SM00702">
    <property type="entry name" value="P4Hc"/>
    <property type="match status" value="1"/>
</dbReference>
<dbReference type="RefSeq" id="WP_123521144.1">
    <property type="nucleotide sequence ID" value="NZ_JBHLWF010000085.1"/>
</dbReference>
<evidence type="ECO:0000256" key="1">
    <source>
        <dbReference type="ARBA" id="ARBA00001961"/>
    </source>
</evidence>
<keyword evidence="6" id="KW-1185">Reference proteome</keyword>
<dbReference type="GO" id="GO:0006449">
    <property type="term" value="P:regulation of translational termination"/>
    <property type="evidence" value="ECO:0007669"/>
    <property type="project" value="TreeGrafter"/>
</dbReference>
<dbReference type="OrthoDB" id="9783171at2"/>
<dbReference type="PANTHER" id="PTHR12117">
    <property type="entry name" value="HISTONE ACETYLTRANSFERASE COMPLEX"/>
    <property type="match status" value="1"/>
</dbReference>
<evidence type="ECO:0000256" key="2">
    <source>
        <dbReference type="ARBA" id="ARBA00022964"/>
    </source>
</evidence>
<comment type="cofactor">
    <cofactor evidence="1">
        <name>L-ascorbate</name>
        <dbReference type="ChEBI" id="CHEBI:38290"/>
    </cofactor>
</comment>
<keyword evidence="3" id="KW-0560">Oxidoreductase</keyword>
<dbReference type="GO" id="GO:0005737">
    <property type="term" value="C:cytoplasm"/>
    <property type="evidence" value="ECO:0007669"/>
    <property type="project" value="TreeGrafter"/>
</dbReference>
<comment type="caution">
    <text evidence="5">The sequence shown here is derived from an EMBL/GenBank/DDBJ whole genome shotgun (WGS) entry which is preliminary data.</text>
</comment>